<proteinExistence type="predicted"/>
<evidence type="ECO:0000313" key="2">
    <source>
        <dbReference type="Proteomes" id="UP001163324"/>
    </source>
</evidence>
<protein>
    <submittedName>
        <fullName evidence="1">Uncharacterized protein</fullName>
    </submittedName>
</protein>
<keyword evidence="2" id="KW-1185">Reference proteome</keyword>
<evidence type="ECO:0000313" key="1">
    <source>
        <dbReference type="EMBL" id="KAI9902928.1"/>
    </source>
</evidence>
<dbReference type="EMBL" id="CM047941">
    <property type="protein sequence ID" value="KAI9902928.1"/>
    <property type="molecule type" value="Genomic_DNA"/>
</dbReference>
<organism evidence="1 2">
    <name type="scientific">Trichothecium roseum</name>
    <dbReference type="NCBI Taxonomy" id="47278"/>
    <lineage>
        <taxon>Eukaryota</taxon>
        <taxon>Fungi</taxon>
        <taxon>Dikarya</taxon>
        <taxon>Ascomycota</taxon>
        <taxon>Pezizomycotina</taxon>
        <taxon>Sordariomycetes</taxon>
        <taxon>Hypocreomycetidae</taxon>
        <taxon>Hypocreales</taxon>
        <taxon>Hypocreales incertae sedis</taxon>
        <taxon>Trichothecium</taxon>
    </lineage>
</organism>
<dbReference type="Proteomes" id="UP001163324">
    <property type="component" value="Chromosome 2"/>
</dbReference>
<reference evidence="1" key="1">
    <citation type="submission" date="2022-10" db="EMBL/GenBank/DDBJ databases">
        <title>Complete Genome of Trichothecium roseum strain YXFP-22015, a Plant Pathogen Isolated from Citrus.</title>
        <authorList>
            <person name="Wang Y."/>
            <person name="Zhu L."/>
        </authorList>
    </citation>
    <scope>NUCLEOTIDE SEQUENCE</scope>
    <source>
        <strain evidence="1">YXFP-22015</strain>
    </source>
</reference>
<comment type="caution">
    <text evidence="1">The sequence shown here is derived from an EMBL/GenBank/DDBJ whole genome shotgun (WGS) entry which is preliminary data.</text>
</comment>
<accession>A0ACC0VAY5</accession>
<sequence>MGTGKKEATRRVRQGKTGDGLGNVRTKGENFYRDAKRVKALNTYKEGKAQRNAEGKIVQAASYQSREVPTARIEPNRKWFTNTRVVSQDTLNSFREAMAEKANDPYQVLLKTNKLPMSLIRDGSDTNGIKQHRAKMAIESSPFSDVFGPKAQRKRVKLGVGNLADLAEDTEKSMDSYQDRREQARLLSGVGDVDENGEPEKQASMAIEPVFDKGQSKRIWNELYKVIDSSDVVIHVLDARDPVGTRCRSVEKYLKEDAPHKHLIFVLNKCDLVPTGVAAAWVRHLSKEYPTLAFHASITNSFGKGSLIQLLRQFSCLHSERKQISVGLIGGPNTGKSSIINTLLKKKVCTVAPIPGETKVWQYVSLMKRIYLIDCPGVVPPSSADTPTDLVLRGVARVEKVDNPEQYIPALLQRVKRHHMEKTYELRGWENSTEFLDLLARKGGRLLRGGEPDLDGVAKMVLNDFMRGKIPWFTPPPVNGENEGEGVGGRSGKLGEMPRKRARDVSTDDADVSVEAQIQQEASRVAEKHAPPSTADSEEEFEGFGTDTEASQSANHSFGPSIATSSGRESDRPEDLLVVDESSDDDGSPAPSSMDNARPNKRPRT</sequence>
<gene>
    <name evidence="1" type="ORF">N3K66_002280</name>
</gene>
<name>A0ACC0VAY5_9HYPO</name>